<keyword evidence="1" id="KW-0812">Transmembrane</keyword>
<dbReference type="OrthoDB" id="6705108at2"/>
<reference evidence="2 3" key="1">
    <citation type="submission" date="2017-05" db="EMBL/GenBank/DDBJ databases">
        <title>Acinetobacter populi ANC 5415 (= PBJ7), whole genome shotgun sequencing project.</title>
        <authorList>
            <person name="Nemec A."/>
            <person name="Radolfova-Krizova L."/>
        </authorList>
    </citation>
    <scope>NUCLEOTIDE SEQUENCE [LARGE SCALE GENOMIC DNA]</scope>
    <source>
        <strain evidence="2 3">PBJ7</strain>
    </source>
</reference>
<dbReference type="RefSeq" id="WP_087621921.1">
    <property type="nucleotide sequence ID" value="NZ_JAKVJF010000011.1"/>
</dbReference>
<comment type="caution">
    <text evidence="2">The sequence shown here is derived from an EMBL/GenBank/DDBJ whole genome shotgun (WGS) entry which is preliminary data.</text>
</comment>
<evidence type="ECO:0000313" key="2">
    <source>
        <dbReference type="EMBL" id="OUY05606.1"/>
    </source>
</evidence>
<gene>
    <name evidence="2" type="ORF">CAP51_16820</name>
</gene>
<keyword evidence="1" id="KW-1133">Transmembrane helix</keyword>
<protein>
    <submittedName>
        <fullName evidence="2">Uncharacterized protein</fullName>
    </submittedName>
</protein>
<evidence type="ECO:0000256" key="1">
    <source>
        <dbReference type="SAM" id="Phobius"/>
    </source>
</evidence>
<proteinExistence type="predicted"/>
<dbReference type="EMBL" id="NEXX01000008">
    <property type="protein sequence ID" value="OUY05606.1"/>
    <property type="molecule type" value="Genomic_DNA"/>
</dbReference>
<dbReference type="Proteomes" id="UP000196536">
    <property type="component" value="Unassembled WGS sequence"/>
</dbReference>
<dbReference type="AlphaFoldDB" id="A0A1Z9YTR4"/>
<evidence type="ECO:0000313" key="3">
    <source>
        <dbReference type="Proteomes" id="UP000196536"/>
    </source>
</evidence>
<feature type="transmembrane region" description="Helical" evidence="1">
    <location>
        <begin position="42"/>
        <end position="65"/>
    </location>
</feature>
<sequence length="77" mass="8927">MAMRRDVKRHSLVIIVFALAQWAIVMAALNFNWWHLDQNGRILTFCFSVFGGAWLLMCAILYMVIKGRDHSKDDNAK</sequence>
<name>A0A1Z9YTR4_9GAMM</name>
<keyword evidence="3" id="KW-1185">Reference proteome</keyword>
<feature type="transmembrane region" description="Helical" evidence="1">
    <location>
        <begin position="12"/>
        <end position="36"/>
    </location>
</feature>
<keyword evidence="1" id="KW-0472">Membrane</keyword>
<organism evidence="2 3">
    <name type="scientific">Acinetobacter populi</name>
    <dbReference type="NCBI Taxonomy" id="1582270"/>
    <lineage>
        <taxon>Bacteria</taxon>
        <taxon>Pseudomonadati</taxon>
        <taxon>Pseudomonadota</taxon>
        <taxon>Gammaproteobacteria</taxon>
        <taxon>Moraxellales</taxon>
        <taxon>Moraxellaceae</taxon>
        <taxon>Acinetobacter</taxon>
    </lineage>
</organism>
<accession>A0A1Z9YTR4</accession>